<dbReference type="InterPro" id="IPR009081">
    <property type="entry name" value="PP-bd_ACP"/>
</dbReference>
<dbReference type="SUPFAM" id="SSF53335">
    <property type="entry name" value="S-adenosyl-L-methionine-dependent methyltransferases"/>
    <property type="match status" value="1"/>
</dbReference>
<evidence type="ECO:0000256" key="2">
    <source>
        <dbReference type="ARBA" id="ARBA00006432"/>
    </source>
</evidence>
<accession>A0A8J8M9X6</accession>
<dbReference type="InterPro" id="IPR000873">
    <property type="entry name" value="AMP-dep_synth/lig_dom"/>
</dbReference>
<dbReference type="Gene3D" id="3.40.50.980">
    <property type="match status" value="2"/>
</dbReference>
<dbReference type="InterPro" id="IPR020845">
    <property type="entry name" value="AMP-binding_CS"/>
</dbReference>
<dbReference type="Gene3D" id="3.30.559.30">
    <property type="entry name" value="Nonribosomal peptide synthetase, condensation domain"/>
    <property type="match status" value="1"/>
</dbReference>
<dbReference type="PROSITE" id="PS50075">
    <property type="entry name" value="CARRIER"/>
    <property type="match status" value="1"/>
</dbReference>
<dbReference type="KEGG" id="vgu:HYG85_07790"/>
<keyword evidence="3" id="KW-0596">Phosphopantetheine</keyword>
<dbReference type="InterPro" id="IPR042099">
    <property type="entry name" value="ANL_N_sf"/>
</dbReference>
<dbReference type="Gene3D" id="3.30.300.30">
    <property type="match status" value="1"/>
</dbReference>
<dbReference type="InterPro" id="IPR045851">
    <property type="entry name" value="AMP-bd_C_sf"/>
</dbReference>
<dbReference type="EMBL" id="CP058561">
    <property type="protein sequence ID" value="QUH28820.1"/>
    <property type="molecule type" value="Genomic_DNA"/>
</dbReference>
<comment type="cofactor">
    <cofactor evidence="1">
        <name>pantetheine 4'-phosphate</name>
        <dbReference type="ChEBI" id="CHEBI:47942"/>
    </cofactor>
</comment>
<dbReference type="PANTHER" id="PTHR45527:SF1">
    <property type="entry name" value="FATTY ACID SYNTHASE"/>
    <property type="match status" value="1"/>
</dbReference>
<dbReference type="Pfam" id="PF00550">
    <property type="entry name" value="PP-binding"/>
    <property type="match status" value="1"/>
</dbReference>
<dbReference type="InterPro" id="IPR025714">
    <property type="entry name" value="Methyltranfer_dom"/>
</dbReference>
<dbReference type="Pfam" id="PF00501">
    <property type="entry name" value="AMP-binding"/>
    <property type="match status" value="2"/>
</dbReference>
<dbReference type="Gene3D" id="3.40.50.12780">
    <property type="entry name" value="N-terminal domain of ligase-like"/>
    <property type="match status" value="1"/>
</dbReference>
<comment type="similarity">
    <text evidence="2">Belongs to the ATP-dependent AMP-binding enzyme family.</text>
</comment>
<evidence type="ECO:0000256" key="3">
    <source>
        <dbReference type="ARBA" id="ARBA00022450"/>
    </source>
</evidence>
<dbReference type="GO" id="GO:0031177">
    <property type="term" value="F:phosphopantetheine binding"/>
    <property type="evidence" value="ECO:0007669"/>
    <property type="project" value="TreeGrafter"/>
</dbReference>
<evidence type="ECO:0000313" key="6">
    <source>
        <dbReference type="EMBL" id="QUH28820.1"/>
    </source>
</evidence>
<dbReference type="SUPFAM" id="SSF52777">
    <property type="entry name" value="CoA-dependent acyltransferases"/>
    <property type="match status" value="3"/>
</dbReference>
<organism evidence="6 7">
    <name type="scientific">Vallitalea guaymasensis</name>
    <dbReference type="NCBI Taxonomy" id="1185412"/>
    <lineage>
        <taxon>Bacteria</taxon>
        <taxon>Bacillati</taxon>
        <taxon>Bacillota</taxon>
        <taxon>Clostridia</taxon>
        <taxon>Lachnospirales</taxon>
        <taxon>Vallitaleaceae</taxon>
        <taxon>Vallitalea</taxon>
    </lineage>
</organism>
<evidence type="ECO:0000256" key="4">
    <source>
        <dbReference type="ARBA" id="ARBA00022553"/>
    </source>
</evidence>
<dbReference type="PROSITE" id="PS00455">
    <property type="entry name" value="AMP_BINDING"/>
    <property type="match status" value="1"/>
</dbReference>
<proteinExistence type="inferred from homology"/>
<dbReference type="PANTHER" id="PTHR45527">
    <property type="entry name" value="NONRIBOSOMAL PEPTIDE SYNTHETASE"/>
    <property type="match status" value="1"/>
</dbReference>
<dbReference type="SUPFAM" id="SSF47336">
    <property type="entry name" value="ACP-like"/>
    <property type="match status" value="1"/>
</dbReference>
<dbReference type="Proteomes" id="UP000677305">
    <property type="component" value="Chromosome"/>
</dbReference>
<dbReference type="GO" id="GO:0005737">
    <property type="term" value="C:cytoplasm"/>
    <property type="evidence" value="ECO:0007669"/>
    <property type="project" value="TreeGrafter"/>
</dbReference>
<dbReference type="InterPro" id="IPR036736">
    <property type="entry name" value="ACP-like_sf"/>
</dbReference>
<dbReference type="Pfam" id="PF13193">
    <property type="entry name" value="AMP-binding_C"/>
    <property type="match status" value="1"/>
</dbReference>
<dbReference type="NCBIfam" id="TIGR01733">
    <property type="entry name" value="AA-adenyl-dom"/>
    <property type="match status" value="1"/>
</dbReference>
<evidence type="ECO:0000259" key="5">
    <source>
        <dbReference type="PROSITE" id="PS50075"/>
    </source>
</evidence>
<evidence type="ECO:0000256" key="1">
    <source>
        <dbReference type="ARBA" id="ARBA00001957"/>
    </source>
</evidence>
<dbReference type="GO" id="GO:0008610">
    <property type="term" value="P:lipid biosynthetic process"/>
    <property type="evidence" value="ECO:0007669"/>
    <property type="project" value="UniProtKB-ARBA"/>
</dbReference>
<dbReference type="InterPro" id="IPR023213">
    <property type="entry name" value="CAT-like_dom_sf"/>
</dbReference>
<name>A0A8J8M9X6_9FIRM</name>
<dbReference type="FunFam" id="2.30.38.10:FF:000001">
    <property type="entry name" value="Non-ribosomal peptide synthetase PvdI"/>
    <property type="match status" value="1"/>
</dbReference>
<dbReference type="InterPro" id="IPR020459">
    <property type="entry name" value="AMP-binding"/>
</dbReference>
<feature type="domain" description="Carrier" evidence="5">
    <location>
        <begin position="1240"/>
        <end position="1314"/>
    </location>
</feature>
<sequence>MRKNSKIQKIYSLTPMQEGMLFHAMNGTSSSVYFEQILFHLEGQLDIEILQESFNILLERYEILRTAIVYDKIDKPKQVVLAKRASDILFKDISDLDEKDRVDYIEEFKKDDIKRGFDLTKDTLIRMSVIKKDGNSYGLVLSFHHIIMDGWCLAIVIKELFEIYVALKEKQELDNKEIHPYSDYIQWFYKQNKEDAIEYWDKYLEGIETESIVPNFTSNVTEEKYVLKEHIFEIEEGITEKLRLIAKDNKVTENTVFQSLWGVMLQKYNNTNDIVFGSVVSGRPPEITGIEEMVGLFVNTIPVRINCDQEMNFQELIRKIHEEATSSTRYHYVPISEIQSNSYLGNNLINHLVGFENYPLQDDINGFFGRDDLLGFRINDIDIYEQINYDFNIIVVPGNKMKIRLSYNEAVYSKEAVINIEKHMNQVMNEVTGNPRIKIKDIKIITEEEKQKVLYDFNDTKRLYPLDKAIHDLFMEQAKKTPDRTAVVCEGIEYTYRELDQKSNRLANYIREKEDRASDFLIGILMDSSEKMLIAILGILKAGGAYVPIDPEYPEERIKYIINDAKIEMMLSTTDHIRVLNRLQWECKTFSTYLCLDEENVYEADEKEKNQLMNTLLWQQVADDAVDDIEAGGWKNSYTGEDLSKEEMDEYSSNIFKKLKPYLHKDVKVLEIGCASGLSMYRIAPLVSMYYGTDLSNSIIEKNKKKVEKEQITNIKLACLQAGEIDKLDDNNFDIVIINSVIQCFHGHNYLRKVINKVVDKLGEKGLLFIGDVMDQDSKEELIKSLMDFKNNHSESNYRTKTDFSNELFVSRSFFEDIVTDIKGIKSVKFTDKIGAIQNELTKYRYDALFEIDKKEEREQEIPKHRYQLSSTILEKYSEQYTESKAKANDLAYVIYTSGSTGQPKGVMIEHSSLVNLCFWHNENFGVNANDRSTKYAGVGFDASVWEIFPYLIAGATIYIIENDMKLDIKKIEEFYNDNDITISFLPTQICEQFVEECNFKSLRKILAGGDKLKKYYPKGYDLINNYGPTENTVVTTSFAVNEEYKNIPIGKTVSNTEIYILDKDKNLQPVGIPGELCISGRGLARGYVNNLSLTQEKFIKNPFTDGERMYKSGDLARWLPDGNIEFLGRIDSQVKIRGFRIELGEIENQILKYENVKEVVSAVKESGKEDKSIYAYIVSDKKLQIQDLKEFLSKTLPAYMIPAYFVQLENMPLNANGKIDKKALLKLSDKVNEDTILEEARNELEEELVKIWKEILGISSIGINEDFFELGGDSLKAIRLVLKCEQIGLSLKINDLFRYPSIKKISEHLGIVDKEDTLINSTHEASKAITCKFEVENKFIKYEVEGKEYYVLFLDDKVSIELKEVTRFIKEKFHISIYPHFIKSIPKIQLAEKTSMQMDTIQFSENLTLMNGLLKDTSEELMGNVEKEELNFSNSVIKQDVVRKYGICPCQKFHLKYNEKSGTILKIERYLDIELLQEAMLYLISKQGLLRSILVQEEQEYYWQEHNVPDRIKVPYIDLSEYNLKFKEEFLKINIRQYFTRGYEKENSLLYKMLLVKENLKEYLLVLPFSHVIFDAMSSEILSRKLLEYYDALEKGEEISDEEVESYESYVEQIKNVGHWITEDDVIDIFELDEFEKYTSRMKCSSLEHNEARVTAFNYDISLKEIETTNYSIEPSKMSLDLISNVCQKYFGVPKVPMYMIGYGRKYEDKTYFNTIGEFIDLVPILVTNDRKSMEQAQDKLNKSSKYGINFFNLLYGNEISQDYKKIQHLMQKHNLEDSIIYNFQGKFEKDEDQFINELVLENNNNKMLGFVPRMQFNAKCYKDMLRITVFSSSPSEEEKIKELLNTELEHILESRIREIS</sequence>
<dbReference type="GO" id="GO:0044550">
    <property type="term" value="P:secondary metabolite biosynthetic process"/>
    <property type="evidence" value="ECO:0007669"/>
    <property type="project" value="TreeGrafter"/>
</dbReference>
<dbReference type="Gene3D" id="3.40.50.150">
    <property type="entry name" value="Vaccinia Virus protein VP39"/>
    <property type="match status" value="1"/>
</dbReference>
<gene>
    <name evidence="6" type="ORF">HYG85_07790</name>
</gene>
<dbReference type="CDD" id="cd02440">
    <property type="entry name" value="AdoMet_MTases"/>
    <property type="match status" value="1"/>
</dbReference>
<protein>
    <submittedName>
        <fullName evidence="6">Amino acid adenylation domain-containing protein</fullName>
    </submittedName>
</protein>
<reference evidence="6 7" key="1">
    <citation type="submission" date="2020-07" db="EMBL/GenBank/DDBJ databases">
        <title>Vallitalea guaymasensis genome.</title>
        <authorList>
            <person name="Postec A."/>
        </authorList>
    </citation>
    <scope>NUCLEOTIDE SEQUENCE [LARGE SCALE GENOMIC DNA]</scope>
    <source>
        <strain evidence="6 7">Ra1766G1</strain>
    </source>
</reference>
<dbReference type="InterPro" id="IPR001242">
    <property type="entry name" value="Condensation_dom"/>
</dbReference>
<dbReference type="InterPro" id="IPR010071">
    <property type="entry name" value="AA_adenyl_dom"/>
</dbReference>
<dbReference type="Pfam" id="PF00668">
    <property type="entry name" value="Condensation"/>
    <property type="match status" value="2"/>
</dbReference>
<dbReference type="Pfam" id="PF13847">
    <property type="entry name" value="Methyltransf_31"/>
    <property type="match status" value="1"/>
</dbReference>
<keyword evidence="7" id="KW-1185">Reference proteome</keyword>
<evidence type="ECO:0000313" key="7">
    <source>
        <dbReference type="Proteomes" id="UP000677305"/>
    </source>
</evidence>
<dbReference type="InterPro" id="IPR025110">
    <property type="entry name" value="AMP-bd_C"/>
</dbReference>
<dbReference type="InterPro" id="IPR029063">
    <property type="entry name" value="SAM-dependent_MTases_sf"/>
</dbReference>
<dbReference type="FunFam" id="3.30.300.30:FF:000010">
    <property type="entry name" value="Enterobactin synthetase component F"/>
    <property type="match status" value="1"/>
</dbReference>
<dbReference type="SUPFAM" id="SSF56801">
    <property type="entry name" value="Acetyl-CoA synthetase-like"/>
    <property type="match status" value="1"/>
</dbReference>
<dbReference type="CDD" id="cd19543">
    <property type="entry name" value="DCL_NRPS"/>
    <property type="match status" value="1"/>
</dbReference>
<keyword evidence="4" id="KW-0597">Phosphoprotein</keyword>
<dbReference type="GO" id="GO:0003824">
    <property type="term" value="F:catalytic activity"/>
    <property type="evidence" value="ECO:0007669"/>
    <property type="project" value="InterPro"/>
</dbReference>
<dbReference type="RefSeq" id="WP_212693026.1">
    <property type="nucleotide sequence ID" value="NZ_CP058561.1"/>
</dbReference>
<dbReference type="GO" id="GO:0043041">
    <property type="term" value="P:amino acid activation for nonribosomal peptide biosynthetic process"/>
    <property type="evidence" value="ECO:0007669"/>
    <property type="project" value="TreeGrafter"/>
</dbReference>
<dbReference type="Gene3D" id="1.10.1200.10">
    <property type="entry name" value="ACP-like"/>
    <property type="match status" value="1"/>
</dbReference>
<dbReference type="Gene3D" id="3.30.559.10">
    <property type="entry name" value="Chloramphenicol acetyltransferase-like domain"/>
    <property type="match status" value="2"/>
</dbReference>
<dbReference type="PRINTS" id="PR00154">
    <property type="entry name" value="AMPBINDING"/>
</dbReference>
<dbReference type="FunFam" id="1.10.1200.10:FF:000005">
    <property type="entry name" value="Nonribosomal peptide synthetase 1"/>
    <property type="match status" value="1"/>
</dbReference>